<evidence type="ECO:0000313" key="1">
    <source>
        <dbReference type="EMBL" id="MCH79278.1"/>
    </source>
</evidence>
<organism evidence="1 2">
    <name type="scientific">Trifolium medium</name>
    <dbReference type="NCBI Taxonomy" id="97028"/>
    <lineage>
        <taxon>Eukaryota</taxon>
        <taxon>Viridiplantae</taxon>
        <taxon>Streptophyta</taxon>
        <taxon>Embryophyta</taxon>
        <taxon>Tracheophyta</taxon>
        <taxon>Spermatophyta</taxon>
        <taxon>Magnoliopsida</taxon>
        <taxon>eudicotyledons</taxon>
        <taxon>Gunneridae</taxon>
        <taxon>Pentapetalae</taxon>
        <taxon>rosids</taxon>
        <taxon>fabids</taxon>
        <taxon>Fabales</taxon>
        <taxon>Fabaceae</taxon>
        <taxon>Papilionoideae</taxon>
        <taxon>50 kb inversion clade</taxon>
        <taxon>NPAAA clade</taxon>
        <taxon>Hologalegina</taxon>
        <taxon>IRL clade</taxon>
        <taxon>Trifolieae</taxon>
        <taxon>Trifolium</taxon>
    </lineage>
</organism>
<dbReference type="EMBL" id="LXQA010000013">
    <property type="protein sequence ID" value="MCH79278.1"/>
    <property type="molecule type" value="Genomic_DNA"/>
</dbReference>
<name>A0A392LWD0_9FABA</name>
<gene>
    <name evidence="1" type="ORF">A2U01_0000024</name>
</gene>
<dbReference type="AlphaFoldDB" id="A0A392LWD0"/>
<accession>A0A392LWD0</accession>
<protein>
    <submittedName>
        <fullName evidence="1">Meiotic recombination protein DMC1</fullName>
    </submittedName>
</protein>
<sequence length="239" mass="27460">MSSSLKSEECSGQLQHVAIDDRIFSNFVLILISHGFDAEDVKKLKDARIVTCNDLMMHTEKNFKDLTKDKVDQIREAVEKLGDFLKTFVNLPGIEVLHEAKADQIREAAEELVNLGRVNGPKFNQICEAAKKLLDYLKTFVDDSIDREVIVLYKDYAETISAAVKQAIENNYKEPIVFKLNNGETLEQGPMKAIMMKIQNSNKCFERNDEFKLKYLVNLKEKETMFLEKSRGFKIENLK</sequence>
<reference evidence="1 2" key="1">
    <citation type="journal article" date="2018" name="Front. Plant Sci.">
        <title>Red Clover (Trifolium pratense) and Zigzag Clover (T. medium) - A Picture of Genomic Similarities and Differences.</title>
        <authorList>
            <person name="Dluhosova J."/>
            <person name="Istvanek J."/>
            <person name="Nedelnik J."/>
            <person name="Repkova J."/>
        </authorList>
    </citation>
    <scope>NUCLEOTIDE SEQUENCE [LARGE SCALE GENOMIC DNA]</scope>
    <source>
        <strain evidence="2">cv. 10/8</strain>
        <tissue evidence="1">Leaf</tissue>
    </source>
</reference>
<keyword evidence="2" id="KW-1185">Reference proteome</keyword>
<proteinExistence type="predicted"/>
<evidence type="ECO:0000313" key="2">
    <source>
        <dbReference type="Proteomes" id="UP000265520"/>
    </source>
</evidence>
<dbReference type="Gene3D" id="1.10.150.20">
    <property type="entry name" value="5' to 3' exonuclease, C-terminal subdomain"/>
    <property type="match status" value="1"/>
</dbReference>
<comment type="caution">
    <text evidence="1">The sequence shown here is derived from an EMBL/GenBank/DDBJ whole genome shotgun (WGS) entry which is preliminary data.</text>
</comment>
<dbReference type="SUPFAM" id="SSF47794">
    <property type="entry name" value="Rad51 N-terminal domain-like"/>
    <property type="match status" value="1"/>
</dbReference>
<dbReference type="Proteomes" id="UP000265520">
    <property type="component" value="Unassembled WGS sequence"/>
</dbReference>
<dbReference type="InterPro" id="IPR010995">
    <property type="entry name" value="DNA_repair_Rad51/TF_NusA_a-hlx"/>
</dbReference>
<dbReference type="GO" id="GO:0000166">
    <property type="term" value="F:nucleotide binding"/>
    <property type="evidence" value="ECO:0007669"/>
    <property type="project" value="InterPro"/>
</dbReference>